<name>A0A699VG44_TANCI</name>
<reference evidence="2" key="1">
    <citation type="journal article" date="2019" name="Sci. Rep.">
        <title>Draft genome of Tanacetum cinerariifolium, the natural source of mosquito coil.</title>
        <authorList>
            <person name="Yamashiro T."/>
            <person name="Shiraishi A."/>
            <person name="Satake H."/>
            <person name="Nakayama K."/>
        </authorList>
    </citation>
    <scope>NUCLEOTIDE SEQUENCE</scope>
</reference>
<accession>A0A699VG44</accession>
<feature type="region of interest" description="Disordered" evidence="1">
    <location>
        <begin position="1"/>
        <end position="54"/>
    </location>
</feature>
<dbReference type="AlphaFoldDB" id="A0A699VG44"/>
<dbReference type="EMBL" id="BKCJ011447681">
    <property type="protein sequence ID" value="GFD34522.1"/>
    <property type="molecule type" value="Genomic_DNA"/>
</dbReference>
<comment type="caution">
    <text evidence="2">The sequence shown here is derived from an EMBL/GenBank/DDBJ whole genome shotgun (WGS) entry which is preliminary data.</text>
</comment>
<feature type="compositionally biased region" description="Basic and acidic residues" evidence="1">
    <location>
        <begin position="43"/>
        <end position="54"/>
    </location>
</feature>
<evidence type="ECO:0000256" key="1">
    <source>
        <dbReference type="SAM" id="MobiDB-lite"/>
    </source>
</evidence>
<proteinExistence type="predicted"/>
<feature type="non-terminal residue" evidence="2">
    <location>
        <position position="54"/>
    </location>
</feature>
<feature type="compositionally biased region" description="Basic and acidic residues" evidence="1">
    <location>
        <begin position="12"/>
        <end position="28"/>
    </location>
</feature>
<protein>
    <submittedName>
        <fullName evidence="2">Uncharacterized protein</fullName>
    </submittedName>
</protein>
<organism evidence="2">
    <name type="scientific">Tanacetum cinerariifolium</name>
    <name type="common">Dalmatian daisy</name>
    <name type="synonym">Chrysanthemum cinerariifolium</name>
    <dbReference type="NCBI Taxonomy" id="118510"/>
    <lineage>
        <taxon>Eukaryota</taxon>
        <taxon>Viridiplantae</taxon>
        <taxon>Streptophyta</taxon>
        <taxon>Embryophyta</taxon>
        <taxon>Tracheophyta</taxon>
        <taxon>Spermatophyta</taxon>
        <taxon>Magnoliopsida</taxon>
        <taxon>eudicotyledons</taxon>
        <taxon>Gunneridae</taxon>
        <taxon>Pentapetalae</taxon>
        <taxon>asterids</taxon>
        <taxon>campanulids</taxon>
        <taxon>Asterales</taxon>
        <taxon>Asteraceae</taxon>
        <taxon>Asteroideae</taxon>
        <taxon>Anthemideae</taxon>
        <taxon>Anthemidinae</taxon>
        <taxon>Tanacetum</taxon>
    </lineage>
</organism>
<feature type="compositionally biased region" description="Polar residues" evidence="1">
    <location>
        <begin position="29"/>
        <end position="42"/>
    </location>
</feature>
<gene>
    <name evidence="2" type="ORF">Tci_906491</name>
</gene>
<evidence type="ECO:0000313" key="2">
    <source>
        <dbReference type="EMBL" id="GFD34522.1"/>
    </source>
</evidence>
<sequence>MLSDGSTNPKNNNKDPDTDGKEHDDDIQKSMSPDIHSSSFGDQTKEQGDKAENK</sequence>